<reference evidence="1" key="1">
    <citation type="submission" date="2013-11" db="EMBL/GenBank/DDBJ databases">
        <title>The Genome Sequence of Phytophthora parasitica CJ05E6.</title>
        <authorList>
            <consortium name="The Broad Institute Genomics Platform"/>
            <person name="Russ C."/>
            <person name="Tyler B."/>
            <person name="Panabieres F."/>
            <person name="Shan W."/>
            <person name="Tripathy S."/>
            <person name="Grunwald N."/>
            <person name="Machado M."/>
            <person name="Johnson C.S."/>
            <person name="Arredondo F."/>
            <person name="Hong C."/>
            <person name="Coffey M."/>
            <person name="Young S.K."/>
            <person name="Zeng Q."/>
            <person name="Gargeya S."/>
            <person name="Fitzgerald M."/>
            <person name="Abouelleil A."/>
            <person name="Alvarado L."/>
            <person name="Chapman S.B."/>
            <person name="Gainer-Dewar J."/>
            <person name="Goldberg J."/>
            <person name="Griggs A."/>
            <person name="Gujja S."/>
            <person name="Hansen M."/>
            <person name="Howarth C."/>
            <person name="Imamovic A."/>
            <person name="Ireland A."/>
            <person name="Larimer J."/>
            <person name="McCowan C."/>
            <person name="Murphy C."/>
            <person name="Pearson M."/>
            <person name="Poon T.W."/>
            <person name="Priest M."/>
            <person name="Roberts A."/>
            <person name="Saif S."/>
            <person name="Shea T."/>
            <person name="Sykes S."/>
            <person name="Wortman J."/>
            <person name="Nusbaum C."/>
            <person name="Birren B."/>
        </authorList>
    </citation>
    <scope>NUCLEOTIDE SEQUENCE [LARGE SCALE GENOMIC DNA]</scope>
    <source>
        <strain evidence="1">CJ05E6</strain>
    </source>
</reference>
<dbReference type="InterPro" id="IPR015943">
    <property type="entry name" value="WD40/YVTN_repeat-like_dom_sf"/>
</dbReference>
<gene>
    <name evidence="1" type="ORF">L916_15042</name>
</gene>
<organism evidence="1">
    <name type="scientific">Phytophthora nicotianae</name>
    <name type="common">Potato buckeye rot agent</name>
    <name type="synonym">Phytophthora parasitica</name>
    <dbReference type="NCBI Taxonomy" id="4792"/>
    <lineage>
        <taxon>Eukaryota</taxon>
        <taxon>Sar</taxon>
        <taxon>Stramenopiles</taxon>
        <taxon>Oomycota</taxon>
        <taxon>Peronosporomycetes</taxon>
        <taxon>Peronosporales</taxon>
        <taxon>Peronosporaceae</taxon>
        <taxon>Phytophthora</taxon>
    </lineage>
</organism>
<dbReference type="Gene3D" id="2.130.10.10">
    <property type="entry name" value="YVTN repeat-like/Quinoprotein amine dehydrogenase"/>
    <property type="match status" value="1"/>
</dbReference>
<protein>
    <submittedName>
        <fullName evidence="1">Uncharacterized protein</fullName>
    </submittedName>
</protein>
<evidence type="ECO:0000313" key="1">
    <source>
        <dbReference type="EMBL" id="ETL32385.1"/>
    </source>
</evidence>
<accession>W2IE98</accession>
<dbReference type="InterPro" id="IPR036322">
    <property type="entry name" value="WD40_repeat_dom_sf"/>
</dbReference>
<dbReference type="EMBL" id="KI674878">
    <property type="protein sequence ID" value="ETL32385.1"/>
    <property type="molecule type" value="Genomic_DNA"/>
</dbReference>
<name>W2IE98_PHYNI</name>
<dbReference type="VEuPathDB" id="FungiDB:PPTG_04637"/>
<dbReference type="SUPFAM" id="SSF50978">
    <property type="entry name" value="WD40 repeat-like"/>
    <property type="match status" value="1"/>
</dbReference>
<dbReference type="Proteomes" id="UP000053864">
    <property type="component" value="Unassembled WGS sequence"/>
</dbReference>
<dbReference type="AlphaFoldDB" id="W2IE98"/>
<sequence>ATLPRSTCFSADNVHVLSCSDDKTARYWDLPTAKPLCLSTCARQLPTRRLTMLVHVTYQPSGDVTT</sequence>
<proteinExistence type="predicted"/>
<feature type="non-terminal residue" evidence="1">
    <location>
        <position position="1"/>
    </location>
</feature>